<proteinExistence type="predicted"/>
<organism evidence="1 2">
    <name type="scientific">Streptomyces anatolicus</name>
    <dbReference type="NCBI Taxonomy" id="2675858"/>
    <lineage>
        <taxon>Bacteria</taxon>
        <taxon>Bacillati</taxon>
        <taxon>Actinomycetota</taxon>
        <taxon>Actinomycetes</taxon>
        <taxon>Kitasatosporales</taxon>
        <taxon>Streptomycetaceae</taxon>
        <taxon>Streptomyces</taxon>
    </lineage>
</organism>
<dbReference type="RefSeq" id="WP_219690590.1">
    <property type="nucleotide sequence ID" value="NZ_WMBF01000270.1"/>
</dbReference>
<dbReference type="Proteomes" id="UP001197114">
    <property type="component" value="Unassembled WGS sequence"/>
</dbReference>
<accession>A0ABS6YRR3</accession>
<comment type="caution">
    <text evidence="1">The sequence shown here is derived from an EMBL/GenBank/DDBJ whole genome shotgun (WGS) entry which is preliminary data.</text>
</comment>
<reference evidence="1 2" key="1">
    <citation type="submission" date="2019-11" db="EMBL/GenBank/DDBJ databases">
        <authorList>
            <person name="Ay H."/>
        </authorList>
    </citation>
    <scope>NUCLEOTIDE SEQUENCE [LARGE SCALE GENOMIC DNA]</scope>
    <source>
        <strain evidence="1 2">BG9H</strain>
    </source>
</reference>
<dbReference type="EMBL" id="WMBF01000270">
    <property type="protein sequence ID" value="MBW5424127.1"/>
    <property type="molecule type" value="Genomic_DNA"/>
</dbReference>
<protein>
    <submittedName>
        <fullName evidence="1">Uncharacterized protein</fullName>
    </submittedName>
</protein>
<sequence length="63" mass="6169">MIANSPLALVGSGHDELVIEEFGPGADAAYQPSRCGICFATAQTLSLGAATAQSTAAPGGYAA</sequence>
<gene>
    <name evidence="1" type="ORF">GKQ77_21590</name>
</gene>
<evidence type="ECO:0000313" key="1">
    <source>
        <dbReference type="EMBL" id="MBW5424127.1"/>
    </source>
</evidence>
<evidence type="ECO:0000313" key="2">
    <source>
        <dbReference type="Proteomes" id="UP001197114"/>
    </source>
</evidence>
<keyword evidence="2" id="KW-1185">Reference proteome</keyword>
<name>A0ABS6YRR3_9ACTN</name>